<evidence type="ECO:0000256" key="1">
    <source>
        <dbReference type="SAM" id="Phobius"/>
    </source>
</evidence>
<gene>
    <name evidence="2" type="ORF">CJOHNSTONI_LOCUS6420</name>
</gene>
<keyword evidence="1" id="KW-0472">Membrane</keyword>
<protein>
    <submittedName>
        <fullName evidence="2">Uncharacterized protein</fullName>
    </submittedName>
</protein>
<dbReference type="OrthoDB" id="5849858at2759"/>
<proteinExistence type="predicted"/>
<dbReference type="Proteomes" id="UP000746747">
    <property type="component" value="Unassembled WGS sequence"/>
</dbReference>
<dbReference type="EMBL" id="CAKAEH010001459">
    <property type="protein sequence ID" value="CAG9536511.1"/>
    <property type="molecule type" value="Genomic_DNA"/>
</dbReference>
<keyword evidence="3" id="KW-1185">Reference proteome</keyword>
<keyword evidence="1" id="KW-0812">Transmembrane</keyword>
<name>A0A8J2M6Q2_9BILA</name>
<evidence type="ECO:0000313" key="3">
    <source>
        <dbReference type="Proteomes" id="UP000746747"/>
    </source>
</evidence>
<accession>A0A8J2M6Q2</accession>
<reference evidence="2" key="1">
    <citation type="submission" date="2021-09" db="EMBL/GenBank/DDBJ databases">
        <authorList>
            <consortium name="Pathogen Informatics"/>
        </authorList>
    </citation>
    <scope>NUCLEOTIDE SEQUENCE</scope>
</reference>
<feature type="transmembrane region" description="Helical" evidence="1">
    <location>
        <begin position="196"/>
        <end position="213"/>
    </location>
</feature>
<evidence type="ECO:0000313" key="2">
    <source>
        <dbReference type="EMBL" id="CAG9536511.1"/>
    </source>
</evidence>
<dbReference type="AlphaFoldDB" id="A0A8J2M6Q2"/>
<comment type="caution">
    <text evidence="2">The sequence shown here is derived from an EMBL/GenBank/DDBJ whole genome shotgun (WGS) entry which is preliminary data.</text>
</comment>
<sequence>MAVSIKTASLDRSYHSSDIHDHDHDVVPIPVTEEKFAREKAQPDLARVKLLLCNNSKRLVEWAIKSANENIKAISKASGLIKPFDTNECILIWKRPEDYNSWRELLPLKMMLQIKLMVSETGKVVAKANSKFRAVVDPDAICTADEPPIHKFVLNSEPATMILQKKKPKEKTDSNTGMQTEMKNKNFLNESQNTNWILVLLFCLLATFLLRILT</sequence>
<keyword evidence="1" id="KW-1133">Transmembrane helix</keyword>
<organism evidence="2 3">
    <name type="scientific">Cercopithifilaria johnstoni</name>
    <dbReference type="NCBI Taxonomy" id="2874296"/>
    <lineage>
        <taxon>Eukaryota</taxon>
        <taxon>Metazoa</taxon>
        <taxon>Ecdysozoa</taxon>
        <taxon>Nematoda</taxon>
        <taxon>Chromadorea</taxon>
        <taxon>Rhabditida</taxon>
        <taxon>Spirurina</taxon>
        <taxon>Spiruromorpha</taxon>
        <taxon>Filarioidea</taxon>
        <taxon>Onchocercidae</taxon>
        <taxon>Cercopithifilaria</taxon>
    </lineage>
</organism>